<feature type="domain" description="Peptidase S1" evidence="4">
    <location>
        <begin position="43"/>
        <end position="273"/>
    </location>
</feature>
<dbReference type="InterPro" id="IPR001254">
    <property type="entry name" value="Trypsin_dom"/>
</dbReference>
<dbReference type="FunFam" id="2.40.10.10:FF:000068">
    <property type="entry name" value="transmembrane protease serine 2"/>
    <property type="match status" value="1"/>
</dbReference>
<evidence type="ECO:0000256" key="2">
    <source>
        <dbReference type="ARBA" id="ARBA00023157"/>
    </source>
</evidence>
<evidence type="ECO:0000256" key="3">
    <source>
        <dbReference type="SAM" id="SignalP"/>
    </source>
</evidence>
<dbReference type="InterPro" id="IPR009003">
    <property type="entry name" value="Peptidase_S1_PA"/>
</dbReference>
<name>K6VVL1_9MICO</name>
<protein>
    <recommendedName>
        <fullName evidence="4">Peptidase S1 domain-containing protein</fullName>
    </recommendedName>
</protein>
<comment type="caution">
    <text evidence="5">The sequence shown here is derived from an EMBL/GenBank/DDBJ whole genome shotgun (WGS) entry which is preliminary data.</text>
</comment>
<dbReference type="GO" id="GO:0004252">
    <property type="term" value="F:serine-type endopeptidase activity"/>
    <property type="evidence" value="ECO:0007669"/>
    <property type="project" value="InterPro"/>
</dbReference>
<dbReference type="InterPro" id="IPR043504">
    <property type="entry name" value="Peptidase_S1_PA_chymotrypsin"/>
</dbReference>
<dbReference type="SUPFAM" id="SSF50494">
    <property type="entry name" value="Trypsin-like serine proteases"/>
    <property type="match status" value="1"/>
</dbReference>
<dbReference type="Pfam" id="PF00089">
    <property type="entry name" value="Trypsin"/>
    <property type="match status" value="1"/>
</dbReference>
<dbReference type="OrthoDB" id="3611234at2"/>
<dbReference type="PROSITE" id="PS50240">
    <property type="entry name" value="TRYPSIN_DOM"/>
    <property type="match status" value="1"/>
</dbReference>
<dbReference type="Gene3D" id="2.40.10.10">
    <property type="entry name" value="Trypsin-like serine proteases"/>
    <property type="match status" value="1"/>
</dbReference>
<reference evidence="5 6" key="1">
    <citation type="submission" date="2012-08" db="EMBL/GenBank/DDBJ databases">
        <title>Whole genome shotgun sequence of Austwickia chelonae NBRC 105200.</title>
        <authorList>
            <person name="Yoshida I."/>
            <person name="Hosoyama A."/>
            <person name="Tsuchikane K."/>
            <person name="Katsumata H."/>
            <person name="Ando Y."/>
            <person name="Ohji S."/>
            <person name="Hamada M."/>
            <person name="Tamura T."/>
            <person name="Yamazoe A."/>
            <person name="Yamazaki S."/>
            <person name="Fujita N."/>
        </authorList>
    </citation>
    <scope>NUCLEOTIDE SEQUENCE [LARGE SCALE GENOMIC DNA]</scope>
    <source>
        <strain evidence="5 6">NBRC 105200</strain>
    </source>
</reference>
<dbReference type="EMBL" id="BAGZ01000024">
    <property type="protein sequence ID" value="GAB79380.1"/>
    <property type="molecule type" value="Genomic_DNA"/>
</dbReference>
<evidence type="ECO:0000313" key="5">
    <source>
        <dbReference type="EMBL" id="GAB79380.1"/>
    </source>
</evidence>
<keyword evidence="6" id="KW-1185">Reference proteome</keyword>
<dbReference type="InterPro" id="IPR001314">
    <property type="entry name" value="Peptidase_S1A"/>
</dbReference>
<proteinExistence type="inferred from homology"/>
<dbReference type="InterPro" id="IPR018114">
    <property type="entry name" value="TRYPSIN_HIS"/>
</dbReference>
<keyword evidence="3" id="KW-0732">Signal</keyword>
<evidence type="ECO:0000259" key="4">
    <source>
        <dbReference type="PROSITE" id="PS50240"/>
    </source>
</evidence>
<dbReference type="PRINTS" id="PR00722">
    <property type="entry name" value="CHYMOTRYPSIN"/>
</dbReference>
<dbReference type="GO" id="GO:0006508">
    <property type="term" value="P:proteolysis"/>
    <property type="evidence" value="ECO:0007669"/>
    <property type="project" value="InterPro"/>
</dbReference>
<sequence length="278" mass="28706">MSMSNRTGRILSVAAATMLVSGLLAPGAARASSPVEEKPSPKIIGGVEAQENEFPFMVSIQDGDRHFCGGSLIDANTVLTAAHCVSSRVGGSAEGLSVVIGRTTLSDTSQGITRGIKSVDGRAEIIVHPRYGEVVGHDAAILRLSEPVHEITPVALPPRGATHLTTSGQATVIGWGTTNPSGGRETPETLRKVTIPLHPTAKCAEAGGHEFNADTDLCGGAAGKGACFADSGGPLVRKHAGRLYQIGIVSWGKFCGQAEHPSFFASTASATLWNTFGL</sequence>
<dbReference type="STRING" id="100225.SAMN05421595_3078"/>
<feature type="signal peptide" evidence="3">
    <location>
        <begin position="1"/>
        <end position="31"/>
    </location>
</feature>
<keyword evidence="2" id="KW-1015">Disulfide bond</keyword>
<dbReference type="CDD" id="cd00190">
    <property type="entry name" value="Tryp_SPc"/>
    <property type="match status" value="1"/>
</dbReference>
<evidence type="ECO:0000256" key="1">
    <source>
        <dbReference type="ARBA" id="ARBA00007664"/>
    </source>
</evidence>
<dbReference type="InterPro" id="IPR050430">
    <property type="entry name" value="Peptidase_S1"/>
</dbReference>
<dbReference type="AlphaFoldDB" id="K6VVL1"/>
<organism evidence="5 6">
    <name type="scientific">Austwickia chelonae NBRC 105200</name>
    <dbReference type="NCBI Taxonomy" id="1184607"/>
    <lineage>
        <taxon>Bacteria</taxon>
        <taxon>Bacillati</taxon>
        <taxon>Actinomycetota</taxon>
        <taxon>Actinomycetes</taxon>
        <taxon>Micrococcales</taxon>
        <taxon>Dermatophilaceae</taxon>
        <taxon>Austwickia</taxon>
    </lineage>
</organism>
<feature type="chain" id="PRO_5003895598" description="Peptidase S1 domain-containing protein" evidence="3">
    <location>
        <begin position="32"/>
        <end position="278"/>
    </location>
</feature>
<dbReference type="PANTHER" id="PTHR24276:SF98">
    <property type="entry name" value="FI18310P1-RELATED"/>
    <property type="match status" value="1"/>
</dbReference>
<dbReference type="eggNOG" id="COG5640">
    <property type="taxonomic scope" value="Bacteria"/>
</dbReference>
<dbReference type="SMART" id="SM00020">
    <property type="entry name" value="Tryp_SPc"/>
    <property type="match status" value="1"/>
</dbReference>
<gene>
    <name evidence="5" type="ORF">AUCHE_24_00350</name>
</gene>
<dbReference type="PANTHER" id="PTHR24276">
    <property type="entry name" value="POLYSERASE-RELATED"/>
    <property type="match status" value="1"/>
</dbReference>
<evidence type="ECO:0000313" key="6">
    <source>
        <dbReference type="Proteomes" id="UP000008495"/>
    </source>
</evidence>
<dbReference type="Proteomes" id="UP000008495">
    <property type="component" value="Unassembled WGS sequence"/>
</dbReference>
<dbReference type="RefSeq" id="WP_006504138.1">
    <property type="nucleotide sequence ID" value="NZ_BAGZ01000024.1"/>
</dbReference>
<comment type="similarity">
    <text evidence="1">Belongs to the peptidase S1 family.</text>
</comment>
<accession>K6VVL1</accession>
<dbReference type="PROSITE" id="PS00134">
    <property type="entry name" value="TRYPSIN_HIS"/>
    <property type="match status" value="1"/>
</dbReference>